<dbReference type="AlphaFoldDB" id="X1LIV5"/>
<gene>
    <name evidence="1" type="ORF">S06H3_14855</name>
</gene>
<name>X1LIV5_9ZZZZ</name>
<accession>X1LIV5</accession>
<organism evidence="1">
    <name type="scientific">marine sediment metagenome</name>
    <dbReference type="NCBI Taxonomy" id="412755"/>
    <lineage>
        <taxon>unclassified sequences</taxon>
        <taxon>metagenomes</taxon>
        <taxon>ecological metagenomes</taxon>
    </lineage>
</organism>
<proteinExistence type="predicted"/>
<protein>
    <submittedName>
        <fullName evidence="1">Uncharacterized protein</fullName>
    </submittedName>
</protein>
<comment type="caution">
    <text evidence="1">The sequence shown here is derived from an EMBL/GenBank/DDBJ whole genome shotgun (WGS) entry which is preliminary data.</text>
</comment>
<sequence>MSIRAAQSLHFRLEFYSKDSFTDSDLDVDTFIGAVELDLTKYGRPA</sequence>
<reference evidence="1" key="1">
    <citation type="journal article" date="2014" name="Front. Microbiol.">
        <title>High frequency of phylogenetically diverse reductive dehalogenase-homologous genes in deep subseafloor sedimentary metagenomes.</title>
        <authorList>
            <person name="Kawai M."/>
            <person name="Futagami T."/>
            <person name="Toyoda A."/>
            <person name="Takaki Y."/>
            <person name="Nishi S."/>
            <person name="Hori S."/>
            <person name="Arai W."/>
            <person name="Tsubouchi T."/>
            <person name="Morono Y."/>
            <person name="Uchiyama I."/>
            <person name="Ito T."/>
            <person name="Fujiyama A."/>
            <person name="Inagaki F."/>
            <person name="Takami H."/>
        </authorList>
    </citation>
    <scope>NUCLEOTIDE SEQUENCE</scope>
    <source>
        <strain evidence="1">Expedition CK06-06</strain>
    </source>
</reference>
<dbReference type="EMBL" id="BARV01007281">
    <property type="protein sequence ID" value="GAI05776.1"/>
    <property type="molecule type" value="Genomic_DNA"/>
</dbReference>
<evidence type="ECO:0000313" key="1">
    <source>
        <dbReference type="EMBL" id="GAI05776.1"/>
    </source>
</evidence>